<gene>
    <name evidence="2" type="ORF">P0Y53_01710</name>
</gene>
<dbReference type="EMBL" id="CP119311">
    <property type="protein sequence ID" value="WEK36204.1"/>
    <property type="molecule type" value="Genomic_DNA"/>
</dbReference>
<name>A0AAJ5WRW8_9BACT</name>
<protein>
    <submittedName>
        <fullName evidence="2">FecR domain-containing protein</fullName>
    </submittedName>
</protein>
<sequence>MEKKERQLMADLLTRYREGRCTALERQLIEDWYSKLAGGEEDYLSTHPVMEQRAEAAYRQTLPGLQPAPATPAAGKLRTLRPLLRWAAAAAVIGGLLWGTVSQLRPDSQPAATALVAETAHHQIKELTLPDGTHVWLNRASRLEWISSSDNKERRVMLSGEARFAVAPDPGKPFLVRTNETTTRVLGTEFNVEAYPGEEEVKVSLLSGKVAFADSRDSSASILTPGNMVRYRKKDGQRLTGVAGNRLNNWLEGAVSFNEVPVKDAVERIALFNQYKVNWQTAQLPEGTISAVFYKETMDQMLSSIAFSSRFRYRISEHSITIY</sequence>
<dbReference type="InterPro" id="IPR006860">
    <property type="entry name" value="FecR"/>
</dbReference>
<proteinExistence type="predicted"/>
<dbReference type="Gene3D" id="3.55.50.30">
    <property type="match status" value="1"/>
</dbReference>
<dbReference type="PANTHER" id="PTHR30273:SF2">
    <property type="entry name" value="PROTEIN FECR"/>
    <property type="match status" value="1"/>
</dbReference>
<organism evidence="2 3">
    <name type="scientific">Candidatus Pseudobacter hemicellulosilyticus</name>
    <dbReference type="NCBI Taxonomy" id="3121375"/>
    <lineage>
        <taxon>Bacteria</taxon>
        <taxon>Pseudomonadati</taxon>
        <taxon>Bacteroidota</taxon>
        <taxon>Chitinophagia</taxon>
        <taxon>Chitinophagales</taxon>
        <taxon>Chitinophagaceae</taxon>
        <taxon>Pseudobacter</taxon>
    </lineage>
</organism>
<dbReference type="Pfam" id="PF04773">
    <property type="entry name" value="FecR"/>
    <property type="match status" value="1"/>
</dbReference>
<dbReference type="PIRSF" id="PIRSF018266">
    <property type="entry name" value="FecR"/>
    <property type="match status" value="1"/>
</dbReference>
<evidence type="ECO:0000313" key="2">
    <source>
        <dbReference type="EMBL" id="WEK36204.1"/>
    </source>
</evidence>
<reference evidence="2" key="1">
    <citation type="submission" date="2023-03" db="EMBL/GenBank/DDBJ databases">
        <title>Andean soil-derived lignocellulolytic bacterial consortium as a source of novel taxa and putative plastic-active enzymes.</title>
        <authorList>
            <person name="Diaz-Garcia L."/>
            <person name="Chuvochina M."/>
            <person name="Feuerriegel G."/>
            <person name="Bunk B."/>
            <person name="Sproer C."/>
            <person name="Streit W.R."/>
            <person name="Rodriguez L.M."/>
            <person name="Overmann J."/>
            <person name="Jimenez D.J."/>
        </authorList>
    </citation>
    <scope>NUCLEOTIDE SEQUENCE</scope>
    <source>
        <strain evidence="2">MAG 7</strain>
    </source>
</reference>
<feature type="domain" description="FecR protein" evidence="1">
    <location>
        <begin position="118"/>
        <end position="210"/>
    </location>
</feature>
<evidence type="ECO:0000313" key="3">
    <source>
        <dbReference type="Proteomes" id="UP001220610"/>
    </source>
</evidence>
<dbReference type="InterPro" id="IPR012373">
    <property type="entry name" value="Ferrdict_sens_TM"/>
</dbReference>
<dbReference type="Proteomes" id="UP001220610">
    <property type="component" value="Chromosome"/>
</dbReference>
<evidence type="ECO:0000259" key="1">
    <source>
        <dbReference type="Pfam" id="PF04773"/>
    </source>
</evidence>
<dbReference type="Gene3D" id="2.60.120.1440">
    <property type="match status" value="1"/>
</dbReference>
<dbReference type="GO" id="GO:0016989">
    <property type="term" value="F:sigma factor antagonist activity"/>
    <property type="evidence" value="ECO:0007669"/>
    <property type="project" value="TreeGrafter"/>
</dbReference>
<accession>A0AAJ5WRW8</accession>
<dbReference type="AlphaFoldDB" id="A0AAJ5WRW8"/>
<dbReference type="PANTHER" id="PTHR30273">
    <property type="entry name" value="PERIPLASMIC SIGNAL SENSOR AND SIGMA FACTOR ACTIVATOR FECR-RELATED"/>
    <property type="match status" value="1"/>
</dbReference>